<protein>
    <recommendedName>
        <fullName evidence="3">SPW_0924 family protein</fullName>
    </recommendedName>
</protein>
<name>A0ABN3MC59_9ACTN</name>
<sequence>MPRLLAAALTVAVAAALAVGAALAIVALLDATPEQPNVPLISHQTASPRG</sequence>
<dbReference type="Proteomes" id="UP001499942">
    <property type="component" value="Unassembled WGS sequence"/>
</dbReference>
<dbReference type="EMBL" id="BAAASR010000018">
    <property type="protein sequence ID" value="GAA2499286.1"/>
    <property type="molecule type" value="Genomic_DNA"/>
</dbReference>
<evidence type="ECO:0008006" key="3">
    <source>
        <dbReference type="Google" id="ProtNLM"/>
    </source>
</evidence>
<reference evidence="1 2" key="1">
    <citation type="journal article" date="2019" name="Int. J. Syst. Evol. Microbiol.">
        <title>The Global Catalogue of Microorganisms (GCM) 10K type strain sequencing project: providing services to taxonomists for standard genome sequencing and annotation.</title>
        <authorList>
            <consortium name="The Broad Institute Genomics Platform"/>
            <consortium name="The Broad Institute Genome Sequencing Center for Infectious Disease"/>
            <person name="Wu L."/>
            <person name="Ma J."/>
        </authorList>
    </citation>
    <scope>NUCLEOTIDE SEQUENCE [LARGE SCALE GENOMIC DNA]</scope>
    <source>
        <strain evidence="1 2">JCM 5062</strain>
    </source>
</reference>
<comment type="caution">
    <text evidence="1">The sequence shown here is derived from an EMBL/GenBank/DDBJ whole genome shotgun (WGS) entry which is preliminary data.</text>
</comment>
<organism evidence="1 2">
    <name type="scientific">Streptomyces gobitricini</name>
    <dbReference type="NCBI Taxonomy" id="68211"/>
    <lineage>
        <taxon>Bacteria</taxon>
        <taxon>Bacillati</taxon>
        <taxon>Actinomycetota</taxon>
        <taxon>Actinomycetes</taxon>
        <taxon>Kitasatosporales</taxon>
        <taxon>Streptomycetaceae</taxon>
        <taxon>Streptomyces</taxon>
    </lineage>
</organism>
<evidence type="ECO:0000313" key="2">
    <source>
        <dbReference type="Proteomes" id="UP001499942"/>
    </source>
</evidence>
<gene>
    <name evidence="1" type="ORF">GCM10010393_34480</name>
</gene>
<proteinExistence type="predicted"/>
<keyword evidence="2" id="KW-1185">Reference proteome</keyword>
<dbReference type="RefSeq" id="WP_344361941.1">
    <property type="nucleotide sequence ID" value="NZ_BAAASR010000018.1"/>
</dbReference>
<accession>A0ABN3MC59</accession>
<evidence type="ECO:0000313" key="1">
    <source>
        <dbReference type="EMBL" id="GAA2499286.1"/>
    </source>
</evidence>